<dbReference type="Pfam" id="PF07228">
    <property type="entry name" value="SpoIIE"/>
    <property type="match status" value="1"/>
</dbReference>
<dbReference type="Proteomes" id="UP000295198">
    <property type="component" value="Unassembled WGS sequence"/>
</dbReference>
<feature type="domain" description="GAF" evidence="2">
    <location>
        <begin position="47"/>
        <end position="202"/>
    </location>
</feature>
<dbReference type="OrthoDB" id="5241041at2"/>
<dbReference type="PANTHER" id="PTHR43156:SF2">
    <property type="entry name" value="STAGE II SPORULATION PROTEIN E"/>
    <property type="match status" value="1"/>
</dbReference>
<dbReference type="SMART" id="SM00065">
    <property type="entry name" value="GAF"/>
    <property type="match status" value="1"/>
</dbReference>
<dbReference type="RefSeq" id="WP_134712954.1">
    <property type="nucleotide sequence ID" value="NZ_SDKM01000001.1"/>
</dbReference>
<dbReference type="InterPro" id="IPR001932">
    <property type="entry name" value="PPM-type_phosphatase-like_dom"/>
</dbReference>
<evidence type="ECO:0000313" key="4">
    <source>
        <dbReference type="EMBL" id="RYP88942.1"/>
    </source>
</evidence>
<dbReference type="Gene3D" id="3.60.40.10">
    <property type="entry name" value="PPM-type phosphatase domain"/>
    <property type="match status" value="1"/>
</dbReference>
<keyword evidence="1" id="KW-0378">Hydrolase</keyword>
<accession>A0A4Q4ZKP3</accession>
<gene>
    <name evidence="4" type="ORF">EKO23_00435</name>
</gene>
<dbReference type="InterPro" id="IPR029016">
    <property type="entry name" value="GAF-like_dom_sf"/>
</dbReference>
<evidence type="ECO:0000259" key="3">
    <source>
        <dbReference type="SMART" id="SM00331"/>
    </source>
</evidence>
<name>A0A4Q4ZKP3_9ACTN</name>
<keyword evidence="5" id="KW-1185">Reference proteome</keyword>
<evidence type="ECO:0000313" key="5">
    <source>
        <dbReference type="Proteomes" id="UP000295198"/>
    </source>
</evidence>
<dbReference type="PANTHER" id="PTHR43156">
    <property type="entry name" value="STAGE II SPORULATION PROTEIN E-RELATED"/>
    <property type="match status" value="1"/>
</dbReference>
<feature type="domain" description="PPM-type phosphatase" evidence="3">
    <location>
        <begin position="223"/>
        <end position="440"/>
    </location>
</feature>
<evidence type="ECO:0000256" key="1">
    <source>
        <dbReference type="ARBA" id="ARBA00022801"/>
    </source>
</evidence>
<dbReference type="SMART" id="SM00331">
    <property type="entry name" value="PP2C_SIG"/>
    <property type="match status" value="1"/>
</dbReference>
<dbReference type="InterPro" id="IPR052016">
    <property type="entry name" value="Bact_Sigma-Reg"/>
</dbReference>
<sequence length="445" mass="47475">MTLPVRERQVRLLADSRASEPRARLAQASSRAEFMLRLSRTVSAVQHPTRAMEALVTLLVEEMVTFAQVTVFSGIRQATVGVVHDGSVRTVAGLAVDAPTPLVDEVVRHGVVEHLMLAAGDERRALVDQLVPDPGLAEALDALGPESLVVLPLASRGRSFGALALARPPGYGFDAGSLAFLEDLAQRISVALDANLVVAESRHVAAVLRRAMTPARTRTVPDLDTAAFLRVAHEHEELGGDFYDVHGADDDLTLLLGDVAGKGVEAAVHAKRIRNAVRTASHVDRDPAWILALVNRVLCDEAEPDSEVIATAVCGRLRRVPDGLSVELANAGHPSPLVLRSDGAVERVEAGGVALALLDGTTYAATSVVLRPDDTLLLYTDGVTEARGHRDLFGEERLVSTLRQAGGMKASAVVDQVAIAVTTHLADRQRDDIALVALRFHPEQP</sequence>
<dbReference type="Gene3D" id="3.30.450.40">
    <property type="match status" value="1"/>
</dbReference>
<reference evidence="4 5" key="1">
    <citation type="submission" date="2019-01" db="EMBL/GenBank/DDBJ databases">
        <title>Nocardioides guangzhouensis sp. nov., an actinobacterium isolated from soil.</title>
        <authorList>
            <person name="Fu Y."/>
            <person name="Cai Y."/>
            <person name="Lin Z."/>
            <person name="Chen P."/>
        </authorList>
    </citation>
    <scope>NUCLEOTIDE SEQUENCE [LARGE SCALE GENOMIC DNA]</scope>
    <source>
        <strain evidence="4 5">130</strain>
    </source>
</reference>
<dbReference type="EMBL" id="SDKM01000001">
    <property type="protein sequence ID" value="RYP88942.1"/>
    <property type="molecule type" value="Genomic_DNA"/>
</dbReference>
<dbReference type="AlphaFoldDB" id="A0A4Q4ZKP3"/>
<protein>
    <submittedName>
        <fullName evidence="4">GAF domain-containing protein</fullName>
    </submittedName>
</protein>
<dbReference type="GO" id="GO:0016791">
    <property type="term" value="F:phosphatase activity"/>
    <property type="evidence" value="ECO:0007669"/>
    <property type="project" value="TreeGrafter"/>
</dbReference>
<evidence type="ECO:0000259" key="2">
    <source>
        <dbReference type="SMART" id="SM00065"/>
    </source>
</evidence>
<proteinExistence type="predicted"/>
<dbReference type="InterPro" id="IPR036457">
    <property type="entry name" value="PPM-type-like_dom_sf"/>
</dbReference>
<dbReference type="SUPFAM" id="SSF55781">
    <property type="entry name" value="GAF domain-like"/>
    <property type="match status" value="1"/>
</dbReference>
<dbReference type="InterPro" id="IPR003018">
    <property type="entry name" value="GAF"/>
</dbReference>
<comment type="caution">
    <text evidence="4">The sequence shown here is derived from an EMBL/GenBank/DDBJ whole genome shotgun (WGS) entry which is preliminary data.</text>
</comment>
<organism evidence="4 5">
    <name type="scientific">Nocardioides guangzhouensis</name>
    <dbReference type="NCBI Taxonomy" id="2497878"/>
    <lineage>
        <taxon>Bacteria</taxon>
        <taxon>Bacillati</taxon>
        <taxon>Actinomycetota</taxon>
        <taxon>Actinomycetes</taxon>
        <taxon>Propionibacteriales</taxon>
        <taxon>Nocardioidaceae</taxon>
        <taxon>Nocardioides</taxon>
    </lineage>
</organism>
<dbReference type="Pfam" id="PF13492">
    <property type="entry name" value="GAF_3"/>
    <property type="match status" value="1"/>
</dbReference>
<dbReference type="SUPFAM" id="SSF81606">
    <property type="entry name" value="PP2C-like"/>
    <property type="match status" value="1"/>
</dbReference>